<accession>A0ABX7S8P1</accession>
<reference evidence="1 2" key="1">
    <citation type="submission" date="2021-03" db="EMBL/GenBank/DDBJ databases">
        <title>Thermosipho ferrireducens sp.nov., an anaerobic thermophilic iron-reducing bacterium isolated from a deep-sea hydrothermal sulfide deposits.</title>
        <authorList>
            <person name="Zeng X."/>
            <person name="Chen Y."/>
            <person name="Shao Z."/>
        </authorList>
    </citation>
    <scope>NUCLEOTIDE SEQUENCE [LARGE SCALE GENOMIC DNA]</scope>
    <source>
        <strain evidence="1 2">JL129W03</strain>
    </source>
</reference>
<evidence type="ECO:0000313" key="1">
    <source>
        <dbReference type="EMBL" id="QTA38549.1"/>
    </source>
</evidence>
<dbReference type="Proteomes" id="UP000671862">
    <property type="component" value="Chromosome"/>
</dbReference>
<dbReference type="RefSeq" id="WP_207567266.1">
    <property type="nucleotide sequence ID" value="NZ_CP071446.1"/>
</dbReference>
<proteinExistence type="predicted"/>
<keyword evidence="2" id="KW-1185">Reference proteome</keyword>
<organism evidence="1 2">
    <name type="scientific">Thermosipho ferrireducens</name>
    <dbReference type="NCBI Taxonomy" id="2571116"/>
    <lineage>
        <taxon>Bacteria</taxon>
        <taxon>Thermotogati</taxon>
        <taxon>Thermotogota</taxon>
        <taxon>Thermotogae</taxon>
        <taxon>Thermotogales</taxon>
        <taxon>Fervidobacteriaceae</taxon>
        <taxon>Thermosipho</taxon>
    </lineage>
</organism>
<protein>
    <recommendedName>
        <fullName evidence="3">DUF3352 domain-containing protein</fullName>
    </recommendedName>
</protein>
<dbReference type="EMBL" id="CP071446">
    <property type="protein sequence ID" value="QTA38549.1"/>
    <property type="molecule type" value="Genomic_DNA"/>
</dbReference>
<name>A0ABX7S8P1_9BACT</name>
<gene>
    <name evidence="1" type="ORF">JYK00_03275</name>
</gene>
<evidence type="ECO:0000313" key="2">
    <source>
        <dbReference type="Proteomes" id="UP000671862"/>
    </source>
</evidence>
<sequence>MKNKVALFLIILFSSIVIGNILNFIPYNYDLFLHFKNNGRWYNKLKDVPFFEFVLKEEGLSFENYFLSSAERIEKEYGYEKEVLLTSIASDIVFAAKGVTLTLDEMVSFDINYYLDILKVLTRDSIVVFETDKGVLFINYLARLLGLEIKQEQEVYILSESLYSKVVENYVVIAGSKQALDYCINVYKTPELQMKEKISNIINNVEQGDYWITGYSKGDAIKIEMGLSKENDEKTEYVILTGTVENSVFKLNISQKMETERPPTKTEDLMETIPVLGNYFAGISVKESMDVVQIFSDWVSGYGDELYKFYDIANTVLKNATSTFYIVGDLSESTEVSVAFLFKLSDGLDNIDSVIKKYAGYYDDKTGQWIIPISENSNLYFYKFEKFFVVSNISKEIYAKKSSNKRLMNIPAYNYLDKKRNYLLKVFIDIGDIVKKFLGINLNSKLIFWQERDGYFVNYYIEVM</sequence>
<evidence type="ECO:0008006" key="3">
    <source>
        <dbReference type="Google" id="ProtNLM"/>
    </source>
</evidence>